<comment type="caution">
    <text evidence="3">The sequence shown here is derived from an EMBL/GenBank/DDBJ whole genome shotgun (WGS) entry which is preliminary data.</text>
</comment>
<evidence type="ECO:0000259" key="2">
    <source>
        <dbReference type="Pfam" id="PF00296"/>
    </source>
</evidence>
<dbReference type="GO" id="GO:0004497">
    <property type="term" value="F:monooxygenase activity"/>
    <property type="evidence" value="ECO:0007669"/>
    <property type="project" value="UniProtKB-KW"/>
</dbReference>
<dbReference type="PANTHER" id="PTHR43244">
    <property type="match status" value="1"/>
</dbReference>
<keyword evidence="1" id="KW-0560">Oxidoreductase</keyword>
<dbReference type="OrthoDB" id="9775082at2"/>
<protein>
    <submittedName>
        <fullName evidence="3">Monooxygenase</fullName>
    </submittedName>
</protein>
<dbReference type="Pfam" id="PF00296">
    <property type="entry name" value="Bac_luciferase"/>
    <property type="match status" value="1"/>
</dbReference>
<dbReference type="GO" id="GO:0016705">
    <property type="term" value="F:oxidoreductase activity, acting on paired donors, with incorporation or reduction of molecular oxygen"/>
    <property type="evidence" value="ECO:0007669"/>
    <property type="project" value="InterPro"/>
</dbReference>
<dbReference type="RefSeq" id="WP_076820413.1">
    <property type="nucleotide sequence ID" value="NZ_MOMC01000062.1"/>
</dbReference>
<dbReference type="AlphaFoldDB" id="A0A1V2I3V2"/>
<dbReference type="InterPro" id="IPR050564">
    <property type="entry name" value="F420-G6PD/mer"/>
</dbReference>
<dbReference type="EMBL" id="MOMC01000062">
    <property type="protein sequence ID" value="ONH25244.1"/>
    <property type="molecule type" value="Genomic_DNA"/>
</dbReference>
<keyword evidence="3" id="KW-0503">Monooxygenase</keyword>
<dbReference type="InterPro" id="IPR011251">
    <property type="entry name" value="Luciferase-like_dom"/>
</dbReference>
<dbReference type="Gene3D" id="3.20.20.30">
    <property type="entry name" value="Luciferase-like domain"/>
    <property type="match status" value="1"/>
</dbReference>
<proteinExistence type="predicted"/>
<name>A0A1V2I3V2_9ACTN</name>
<evidence type="ECO:0000313" key="3">
    <source>
        <dbReference type="EMBL" id="ONH25244.1"/>
    </source>
</evidence>
<evidence type="ECO:0000256" key="1">
    <source>
        <dbReference type="ARBA" id="ARBA00023002"/>
    </source>
</evidence>
<reference evidence="4" key="1">
    <citation type="submission" date="2016-10" db="EMBL/GenBank/DDBJ databases">
        <title>Frankia sp. NRRL B-16386 Genome sequencing.</title>
        <authorList>
            <person name="Ghodhbane-Gtari F."/>
            <person name="Swanson E."/>
            <person name="Gueddou A."/>
            <person name="Hezbri K."/>
            <person name="Ktari K."/>
            <person name="Nouioui I."/>
            <person name="Morris K."/>
            <person name="Simpson S."/>
            <person name="Abebe-Akele F."/>
            <person name="Thomas K."/>
            <person name="Gtari M."/>
            <person name="Tisa L.S."/>
        </authorList>
    </citation>
    <scope>NUCLEOTIDE SEQUENCE [LARGE SCALE GENOMIC DNA]</scope>
    <source>
        <strain evidence="4">NRRL B-16386</strain>
    </source>
</reference>
<dbReference type="STRING" id="1834516.BL253_28165"/>
<evidence type="ECO:0000313" key="4">
    <source>
        <dbReference type="Proteomes" id="UP000188929"/>
    </source>
</evidence>
<organism evidence="3 4">
    <name type="scientific">Pseudofrankia asymbiotica</name>
    <dbReference type="NCBI Taxonomy" id="1834516"/>
    <lineage>
        <taxon>Bacteria</taxon>
        <taxon>Bacillati</taxon>
        <taxon>Actinomycetota</taxon>
        <taxon>Actinomycetes</taxon>
        <taxon>Frankiales</taxon>
        <taxon>Frankiaceae</taxon>
        <taxon>Pseudofrankia</taxon>
    </lineage>
</organism>
<dbReference type="SUPFAM" id="SSF51679">
    <property type="entry name" value="Bacterial luciferase-like"/>
    <property type="match status" value="1"/>
</dbReference>
<dbReference type="Proteomes" id="UP000188929">
    <property type="component" value="Unassembled WGS sequence"/>
</dbReference>
<dbReference type="InterPro" id="IPR036661">
    <property type="entry name" value="Luciferase-like_sf"/>
</dbReference>
<gene>
    <name evidence="3" type="ORF">BL253_28165</name>
</gene>
<keyword evidence="4" id="KW-1185">Reference proteome</keyword>
<dbReference type="PANTHER" id="PTHR43244:SF1">
    <property type="entry name" value="5,10-METHYLENETETRAHYDROMETHANOPTERIN REDUCTASE"/>
    <property type="match status" value="1"/>
</dbReference>
<accession>A0A1V2I3V2</accession>
<sequence length="305" mass="32800">MSDHGHDLVIGTLLEPPATGARELVALAELTERVGLDLVSLSDHPYWPERLDTVALLAAIAARTTRVRVASNLFNLPLRPPAVLARTAATLDILSGGRFELGLGAGAQQMWAQIVAEGGPRRDAGESIEALDEAVQIIRALWSAGPDVRFEGRYYRLDGARPGPVPAHDMEIWLGAYQPRLLRLVGRVADGFVPSSPFLPPEQLSAANRIIDDAAVAAGRSPADIRRIYNIAGEFTPEGHGFLQGPPRMWAEQLTELALTQGVSVFLLYRADDADVIRRFAAEVAPALRSMVAAERARGAGPTGE</sequence>
<feature type="domain" description="Luciferase-like" evidence="2">
    <location>
        <begin position="19"/>
        <end position="229"/>
    </location>
</feature>